<dbReference type="RefSeq" id="WP_048100536.1">
    <property type="nucleotide sequence ID" value="NZ_JFZT01000059.1"/>
</dbReference>
<dbReference type="InterPro" id="IPR025246">
    <property type="entry name" value="IS30-like_HTH"/>
</dbReference>
<organism evidence="3 4">
    <name type="scientific">Candidatus Acidianus copahuensis</name>
    <dbReference type="NCBI Taxonomy" id="1160895"/>
    <lineage>
        <taxon>Archaea</taxon>
        <taxon>Thermoproteota</taxon>
        <taxon>Thermoprotei</taxon>
        <taxon>Sulfolobales</taxon>
        <taxon>Sulfolobaceae</taxon>
        <taxon>Acidianus</taxon>
    </lineage>
</organism>
<dbReference type="InterPro" id="IPR009057">
    <property type="entry name" value="Homeodomain-like_sf"/>
</dbReference>
<evidence type="ECO:0000259" key="2">
    <source>
        <dbReference type="Pfam" id="PF19575"/>
    </source>
</evidence>
<dbReference type="NCBIfam" id="NF040595">
    <property type="entry name" value="HTH_Cbp1"/>
    <property type="match status" value="1"/>
</dbReference>
<gene>
    <name evidence="3" type="ORF">CM19_11780</name>
</gene>
<dbReference type="EMBL" id="JFZT01000059">
    <property type="protein sequence ID" value="EZQ01902.1"/>
    <property type="molecule type" value="Genomic_DNA"/>
</dbReference>
<comment type="caution">
    <text evidence="3">The sequence shown here is derived from an EMBL/GenBank/DDBJ whole genome shotgun (WGS) entry which is preliminary data.</text>
</comment>
<dbReference type="InterPro" id="IPR045745">
    <property type="entry name" value="HTH_58_Actinobacteria-type"/>
</dbReference>
<reference evidence="3 4" key="1">
    <citation type="submission" date="2014-03" db="EMBL/GenBank/DDBJ databases">
        <title>Draft genome sequence of the novel thermoacidophilic archaea Acidianus copahuensis ALE1 strain, isolated from Copahue volcanic area in Neuquen Argentina.</title>
        <authorList>
            <person name="Urbieta M.S."/>
            <person name="Rascovan N."/>
            <person name="Castro C."/>
            <person name="Revale S."/>
            <person name="Giaveno M.A."/>
            <person name="Vazquez M.P."/>
            <person name="Donati E.R."/>
        </authorList>
    </citation>
    <scope>NUCLEOTIDE SEQUENCE [LARGE SCALE GENOMIC DNA]</scope>
    <source>
        <strain evidence="3 4">ALE1</strain>
    </source>
</reference>
<evidence type="ECO:0000259" key="1">
    <source>
        <dbReference type="Pfam" id="PF13936"/>
    </source>
</evidence>
<feature type="domain" description="Helix-turn-helix" evidence="2">
    <location>
        <begin position="7"/>
        <end position="47"/>
    </location>
</feature>
<sequence length="141" mass="16446">MQSEEYANIKMLYENGRTIRDIAREYNMSYSKVRRILLASGTQFRGKVPDDLKSKVIELAKGGVSANKISKELRLNPNTVLRILKKSALSRPRKKLKKEEIERIKEMYLNGYSIYRIAKEFNISTNLVVYHLKKTNAYKKT</sequence>
<evidence type="ECO:0000313" key="3">
    <source>
        <dbReference type="EMBL" id="EZQ01902.1"/>
    </source>
</evidence>
<dbReference type="Pfam" id="PF19575">
    <property type="entry name" value="HTH_58"/>
    <property type="match status" value="1"/>
</dbReference>
<dbReference type="Gene3D" id="1.10.10.10">
    <property type="entry name" value="Winged helix-like DNA-binding domain superfamily/Winged helix DNA-binding domain"/>
    <property type="match status" value="1"/>
</dbReference>
<name>A0A031LIF4_9CREN</name>
<proteinExistence type="predicted"/>
<dbReference type="Proteomes" id="UP000024332">
    <property type="component" value="Unassembled WGS sequence"/>
</dbReference>
<dbReference type="Pfam" id="PF13936">
    <property type="entry name" value="HTH_38"/>
    <property type="match status" value="1"/>
</dbReference>
<dbReference type="InterPro" id="IPR036388">
    <property type="entry name" value="WH-like_DNA-bd_sf"/>
</dbReference>
<dbReference type="Gene3D" id="1.10.10.60">
    <property type="entry name" value="Homeodomain-like"/>
    <property type="match status" value="2"/>
</dbReference>
<evidence type="ECO:0000313" key="4">
    <source>
        <dbReference type="Proteomes" id="UP000024332"/>
    </source>
</evidence>
<feature type="domain" description="Transposase IS30-like HTH" evidence="1">
    <location>
        <begin position="93"/>
        <end position="134"/>
    </location>
</feature>
<keyword evidence="4" id="KW-1185">Reference proteome</keyword>
<dbReference type="SUPFAM" id="SSF46689">
    <property type="entry name" value="Homeodomain-like"/>
    <property type="match status" value="2"/>
</dbReference>
<protein>
    <submittedName>
        <fullName evidence="3">CRISPR-associated protein</fullName>
    </submittedName>
</protein>
<dbReference type="AlphaFoldDB" id="A0A031LIF4"/>
<dbReference type="OrthoDB" id="33818at2157"/>
<accession>A0A031LIF4</accession>